<dbReference type="Pfam" id="PF05309">
    <property type="entry name" value="TraE"/>
    <property type="match status" value="1"/>
</dbReference>
<dbReference type="PaxDb" id="123214-PERMA_A0045"/>
<dbReference type="EMBL" id="CP001231">
    <property type="protein sequence ID" value="ACO04985.1"/>
    <property type="molecule type" value="Genomic_DNA"/>
</dbReference>
<keyword evidence="3" id="KW-1185">Reference proteome</keyword>
<dbReference type="HOGENOM" id="CLU_1531153_0_0_0"/>
<proteinExistence type="predicted"/>
<keyword evidence="1" id="KW-0472">Membrane</keyword>
<keyword evidence="2" id="KW-0614">Plasmid</keyword>
<evidence type="ECO:0000256" key="1">
    <source>
        <dbReference type="SAM" id="Phobius"/>
    </source>
</evidence>
<evidence type="ECO:0000313" key="2">
    <source>
        <dbReference type="EMBL" id="ACO04985.1"/>
    </source>
</evidence>
<feature type="transmembrane region" description="Helical" evidence="1">
    <location>
        <begin position="16"/>
        <end position="40"/>
    </location>
</feature>
<protein>
    <submittedName>
        <fullName evidence="2">Type IV conjugative transfer system protein TraE</fullName>
    </submittedName>
</protein>
<dbReference type="NCBIfam" id="TIGR02761">
    <property type="entry name" value="TraE_TIGR"/>
    <property type="match status" value="1"/>
</dbReference>
<name>C0QUX4_PERMH</name>
<sequence>MKYIERWSELYRKNAILLFVVFLQAVLIVFLLTAVLYLAVKRTAVIAIPPTGTQIATGSETHRLLWGRYYIDLLMNFSKNDIDNRLNILFTFIQNPKARERLIREAEEIKKNDIVQVFIPYESTWKVQGGVVSVKGHIKRWIGTTLVRDEDVLVKVKLRPSGSIIALEDWKYEKP</sequence>
<dbReference type="InterPro" id="IPR007973">
    <property type="entry name" value="Pilus_assembly_TraE"/>
</dbReference>
<dbReference type="RefSeq" id="WP_012675173.1">
    <property type="nucleotide sequence ID" value="NC_012439.1"/>
</dbReference>
<accession>C0QUX4</accession>
<keyword evidence="1" id="KW-1133">Transmembrane helix</keyword>
<keyword evidence="1" id="KW-0812">Transmembrane</keyword>
<dbReference type="Proteomes" id="UP000001366">
    <property type="component" value="Plasmid unnamed"/>
</dbReference>
<reference evidence="2 3" key="1">
    <citation type="journal article" date="2009" name="J. Bacteriol.">
        <title>Complete and draft genome sequences of six members of the Aquificales.</title>
        <authorList>
            <person name="Reysenbach A.L."/>
            <person name="Hamamura N."/>
            <person name="Podar M."/>
            <person name="Griffiths E."/>
            <person name="Ferreira S."/>
            <person name="Hochstein R."/>
            <person name="Heidelberg J."/>
            <person name="Johnson J."/>
            <person name="Mead D."/>
            <person name="Pohorille A."/>
            <person name="Sarmiento M."/>
            <person name="Schweighofer K."/>
            <person name="Seshadri R."/>
            <person name="Voytek M.A."/>
        </authorList>
    </citation>
    <scope>NUCLEOTIDE SEQUENCE [LARGE SCALE GENOMIC DNA]</scope>
    <source>
        <strain evidence="3">DSM 14350 / EX-H1</strain>
        <plasmid evidence="3">pPERMA01</plasmid>
    </source>
</reference>
<evidence type="ECO:0000313" key="3">
    <source>
        <dbReference type="Proteomes" id="UP000001366"/>
    </source>
</evidence>
<geneLocation type="plasmid" evidence="3">
    <name>pPERMA01</name>
</geneLocation>
<gene>
    <name evidence="2" type="primary">traE</name>
    <name evidence="2" type="ordered locus">PERMA_A0045</name>
</gene>
<dbReference type="KEGG" id="pmx:PERMA_A0045"/>
<organism evidence="2 3">
    <name type="scientific">Persephonella marina (strain DSM 14350 / EX-H1)</name>
    <dbReference type="NCBI Taxonomy" id="123214"/>
    <lineage>
        <taxon>Bacteria</taxon>
        <taxon>Pseudomonadati</taxon>
        <taxon>Aquificota</taxon>
        <taxon>Aquificia</taxon>
        <taxon>Aquificales</taxon>
        <taxon>Hydrogenothermaceae</taxon>
        <taxon>Persephonella</taxon>
    </lineage>
</organism>
<dbReference type="AlphaFoldDB" id="C0QUX4"/>